<dbReference type="CDD" id="cd13225">
    <property type="entry name" value="PH-like_bacteria"/>
    <property type="match status" value="1"/>
</dbReference>
<dbReference type="PANTHER" id="PTHR35796:SF3">
    <property type="entry name" value="BHLH DOMAIN-CONTAINING PROTEIN"/>
    <property type="match status" value="1"/>
</dbReference>
<dbReference type="PANTHER" id="PTHR35796">
    <property type="entry name" value="HYPOTHETICAL CYTOSOLIC PROTEIN"/>
    <property type="match status" value="1"/>
</dbReference>
<dbReference type="InterPro" id="IPR012544">
    <property type="entry name" value="PHb"/>
</dbReference>
<dbReference type="AlphaFoldDB" id="A0A1H8XLX7"/>
<feature type="domain" description="Bacterial Pleckstrin homology" evidence="1">
    <location>
        <begin position="36"/>
        <end position="156"/>
    </location>
</feature>
<name>A0A1H8XLX7_9FIRM</name>
<dbReference type="SUPFAM" id="SSF50729">
    <property type="entry name" value="PH domain-like"/>
    <property type="match status" value="1"/>
</dbReference>
<dbReference type="EMBL" id="FODY01000026">
    <property type="protein sequence ID" value="SEP41084.1"/>
    <property type="molecule type" value="Genomic_DNA"/>
</dbReference>
<gene>
    <name evidence="2" type="ORF">SAMN04490178_12621</name>
</gene>
<evidence type="ECO:0000259" key="1">
    <source>
        <dbReference type="Pfam" id="PF08000"/>
    </source>
</evidence>
<proteinExistence type="predicted"/>
<dbReference type="InterPro" id="IPR037063">
    <property type="entry name" value="PHb_sf"/>
</dbReference>
<keyword evidence="3" id="KW-1185">Reference proteome</keyword>
<reference evidence="2 3" key="1">
    <citation type="submission" date="2016-10" db="EMBL/GenBank/DDBJ databases">
        <authorList>
            <person name="de Groot N.N."/>
        </authorList>
    </citation>
    <scope>NUCLEOTIDE SEQUENCE [LARGE SCALE GENOMIC DNA]</scope>
    <source>
        <strain evidence="2 3">DSM 13305</strain>
    </source>
</reference>
<dbReference type="Gene3D" id="2.30.29.50">
    <property type="entry name" value="Bacterial Pleckstrin homology domain"/>
    <property type="match status" value="1"/>
</dbReference>
<sequence>MFNIPKFSRVVLTISVNSMYNDIVDFNDKGVVTLGFLDSVLGNASEVNISTVQNEYASILANNERIEKAYRLIRDMFIFTDKRLILVNIQGITGKKVEYHSIPYRAITHFSIETAGHFDLDAELKIWISGTDTPIEKKFNKNLNIYELQSVLATYILR</sequence>
<dbReference type="Proteomes" id="UP000198847">
    <property type="component" value="Unassembled WGS sequence"/>
</dbReference>
<dbReference type="Pfam" id="PF08000">
    <property type="entry name" value="bPH_1"/>
    <property type="match status" value="1"/>
</dbReference>
<protein>
    <submittedName>
        <fullName evidence="2">PH domain-containing protein</fullName>
    </submittedName>
</protein>
<organism evidence="2 3">
    <name type="scientific">Propionispora vibrioides</name>
    <dbReference type="NCBI Taxonomy" id="112903"/>
    <lineage>
        <taxon>Bacteria</taxon>
        <taxon>Bacillati</taxon>
        <taxon>Bacillota</taxon>
        <taxon>Negativicutes</taxon>
        <taxon>Selenomonadales</taxon>
        <taxon>Sporomusaceae</taxon>
        <taxon>Propionispora</taxon>
    </lineage>
</organism>
<evidence type="ECO:0000313" key="2">
    <source>
        <dbReference type="EMBL" id="SEP41084.1"/>
    </source>
</evidence>
<accession>A0A1H8XLX7</accession>
<evidence type="ECO:0000313" key="3">
    <source>
        <dbReference type="Proteomes" id="UP000198847"/>
    </source>
</evidence>